<evidence type="ECO:0000313" key="1">
    <source>
        <dbReference type="EMBL" id="HIU58723.1"/>
    </source>
</evidence>
<comment type="caution">
    <text evidence="1">The sequence shown here is derived from an EMBL/GenBank/DDBJ whole genome shotgun (WGS) entry which is preliminary data.</text>
</comment>
<dbReference type="AlphaFoldDB" id="A0A9D1MDY9"/>
<dbReference type="Proteomes" id="UP000824081">
    <property type="component" value="Unassembled WGS sequence"/>
</dbReference>
<gene>
    <name evidence="1" type="ORF">IAC57_01345</name>
</gene>
<reference evidence="1" key="2">
    <citation type="journal article" date="2021" name="PeerJ">
        <title>Extensive microbial diversity within the chicken gut microbiome revealed by metagenomics and culture.</title>
        <authorList>
            <person name="Gilroy R."/>
            <person name="Ravi A."/>
            <person name="Getino M."/>
            <person name="Pursley I."/>
            <person name="Horton D.L."/>
            <person name="Alikhan N.F."/>
            <person name="Baker D."/>
            <person name="Gharbi K."/>
            <person name="Hall N."/>
            <person name="Watson M."/>
            <person name="Adriaenssens E.M."/>
            <person name="Foster-Nyarko E."/>
            <person name="Jarju S."/>
            <person name="Secka A."/>
            <person name="Antonio M."/>
            <person name="Oren A."/>
            <person name="Chaudhuri R.R."/>
            <person name="La Ragione R."/>
            <person name="Hildebrand F."/>
            <person name="Pallen M.J."/>
        </authorList>
    </citation>
    <scope>NUCLEOTIDE SEQUENCE</scope>
    <source>
        <strain evidence="1">11687</strain>
    </source>
</reference>
<sequence>LPIPKATESEVGKGRTYVSTQQSSILINNNIQNNEVRKNLAKLFVYEFHTNEQMAQFNSITGLLRPYAYTIGKETDFWKNMSTYAQSLYTLYTEDANTTLLFGQTKLSVSDLKYDLDDWTFVSRVGNNTYANPIKNFYQNGSLTAADYFKGLTAAQK</sequence>
<proteinExistence type="predicted"/>
<name>A0A9D1MDY9_9FIRM</name>
<reference evidence="1" key="1">
    <citation type="submission" date="2020-10" db="EMBL/GenBank/DDBJ databases">
        <authorList>
            <person name="Gilroy R."/>
        </authorList>
    </citation>
    <scope>NUCLEOTIDE SEQUENCE</scope>
    <source>
        <strain evidence="1">11687</strain>
    </source>
</reference>
<accession>A0A9D1MDY9</accession>
<feature type="non-terminal residue" evidence="1">
    <location>
        <position position="1"/>
    </location>
</feature>
<protein>
    <submittedName>
        <fullName evidence="1">Uncharacterized protein</fullName>
    </submittedName>
</protein>
<evidence type="ECO:0000313" key="2">
    <source>
        <dbReference type="Proteomes" id="UP000824081"/>
    </source>
</evidence>
<organism evidence="1 2">
    <name type="scientific">Candidatus Scatosoma pullistercoris</name>
    <dbReference type="NCBI Taxonomy" id="2840934"/>
    <lineage>
        <taxon>Bacteria</taxon>
        <taxon>Bacillati</taxon>
        <taxon>Bacillota</taxon>
        <taxon>Clostridia</taxon>
        <taxon>Candidatus Scatosoma</taxon>
    </lineage>
</organism>
<dbReference type="EMBL" id="DVMZ01000038">
    <property type="protein sequence ID" value="HIU58723.1"/>
    <property type="molecule type" value="Genomic_DNA"/>
</dbReference>